<sequence length="38" mass="4506">MTNEDIIDSFAKMIISLVLFYHFSKKECKSNIILKEKK</sequence>
<gene>
    <name evidence="1" type="ORF">MNB_SV-14-1742</name>
</gene>
<organism evidence="1">
    <name type="scientific">hydrothermal vent metagenome</name>
    <dbReference type="NCBI Taxonomy" id="652676"/>
    <lineage>
        <taxon>unclassified sequences</taxon>
        <taxon>metagenomes</taxon>
        <taxon>ecological metagenomes</taxon>
    </lineage>
</organism>
<proteinExistence type="predicted"/>
<dbReference type="AlphaFoldDB" id="A0A1W1CSM2"/>
<evidence type="ECO:0000313" key="1">
    <source>
        <dbReference type="EMBL" id="SFV68671.1"/>
    </source>
</evidence>
<dbReference type="EMBL" id="FPHN01000254">
    <property type="protein sequence ID" value="SFV68671.1"/>
    <property type="molecule type" value="Genomic_DNA"/>
</dbReference>
<protein>
    <submittedName>
        <fullName evidence="1">Uncharacterized protein</fullName>
    </submittedName>
</protein>
<reference evidence="1" key="1">
    <citation type="submission" date="2016-10" db="EMBL/GenBank/DDBJ databases">
        <authorList>
            <person name="de Groot N.N."/>
        </authorList>
    </citation>
    <scope>NUCLEOTIDE SEQUENCE</scope>
</reference>
<accession>A0A1W1CSM2</accession>
<name>A0A1W1CSM2_9ZZZZ</name>